<organism evidence="3 4">
    <name type="scientific">Romanomermis culicivorax</name>
    <name type="common">Nematode worm</name>
    <dbReference type="NCBI Taxonomy" id="13658"/>
    <lineage>
        <taxon>Eukaryota</taxon>
        <taxon>Metazoa</taxon>
        <taxon>Ecdysozoa</taxon>
        <taxon>Nematoda</taxon>
        <taxon>Enoplea</taxon>
        <taxon>Dorylaimia</taxon>
        <taxon>Mermithida</taxon>
        <taxon>Mermithoidea</taxon>
        <taxon>Mermithidae</taxon>
        <taxon>Romanomermis</taxon>
    </lineage>
</organism>
<dbReference type="WBParaSite" id="nRc.2.0.1.t06195-RA">
    <property type="protein sequence ID" value="nRc.2.0.1.t06195-RA"/>
    <property type="gene ID" value="nRc.2.0.1.g06195"/>
</dbReference>
<dbReference type="Proteomes" id="UP000887565">
    <property type="component" value="Unplaced"/>
</dbReference>
<keyword evidence="2" id="KW-0812">Transmembrane</keyword>
<keyword evidence="2" id="KW-1133">Transmembrane helix</keyword>
<name>A0A915HWL3_ROMCU</name>
<reference evidence="4" key="1">
    <citation type="submission" date="2022-11" db="UniProtKB">
        <authorList>
            <consortium name="WormBaseParasite"/>
        </authorList>
    </citation>
    <scope>IDENTIFICATION</scope>
</reference>
<feature type="compositionally biased region" description="Acidic residues" evidence="1">
    <location>
        <begin position="63"/>
        <end position="73"/>
    </location>
</feature>
<dbReference type="AlphaFoldDB" id="A0A915HWL3"/>
<evidence type="ECO:0000256" key="1">
    <source>
        <dbReference type="SAM" id="MobiDB-lite"/>
    </source>
</evidence>
<feature type="region of interest" description="Disordered" evidence="1">
    <location>
        <begin position="48"/>
        <end position="73"/>
    </location>
</feature>
<keyword evidence="2" id="KW-0472">Membrane</keyword>
<sequence length="73" mass="8473">VIAFIKFPVVKNHFHQKYENTIVYIGDIFLCTFLLRHPQKMKMLKMTGKMPKPLEPAKKVESDDYNEEGSDSG</sequence>
<protein>
    <submittedName>
        <fullName evidence="4">Uncharacterized protein</fullName>
    </submittedName>
</protein>
<proteinExistence type="predicted"/>
<keyword evidence="3" id="KW-1185">Reference proteome</keyword>
<feature type="transmembrane region" description="Helical" evidence="2">
    <location>
        <begin position="21"/>
        <end position="37"/>
    </location>
</feature>
<evidence type="ECO:0000256" key="2">
    <source>
        <dbReference type="SAM" id="Phobius"/>
    </source>
</evidence>
<evidence type="ECO:0000313" key="4">
    <source>
        <dbReference type="WBParaSite" id="nRc.2.0.1.t06195-RA"/>
    </source>
</evidence>
<accession>A0A915HWL3</accession>
<evidence type="ECO:0000313" key="3">
    <source>
        <dbReference type="Proteomes" id="UP000887565"/>
    </source>
</evidence>